<dbReference type="PANTHER" id="PTHR22916">
    <property type="entry name" value="GLYCOSYLTRANSFERASE"/>
    <property type="match status" value="1"/>
</dbReference>
<dbReference type="STRING" id="1236973.JCM9157_3074"/>
<evidence type="ECO:0000313" key="6">
    <source>
        <dbReference type="Proteomes" id="UP000018896"/>
    </source>
</evidence>
<dbReference type="Proteomes" id="UP000018896">
    <property type="component" value="Unassembled WGS sequence"/>
</dbReference>
<dbReference type="PANTHER" id="PTHR22916:SF51">
    <property type="entry name" value="GLYCOSYLTRANSFERASE EPSH-RELATED"/>
    <property type="match status" value="1"/>
</dbReference>
<feature type="domain" description="Glycosyltransferase 2-like" evidence="4">
    <location>
        <begin position="6"/>
        <end position="133"/>
    </location>
</feature>
<proteinExistence type="inferred from homology"/>
<dbReference type="OrthoDB" id="396512at2"/>
<comment type="similarity">
    <text evidence="1">Belongs to the glycosyltransferase 2 family.</text>
</comment>
<evidence type="ECO:0000256" key="3">
    <source>
        <dbReference type="ARBA" id="ARBA00022679"/>
    </source>
</evidence>
<dbReference type="RefSeq" id="WP_052013156.1">
    <property type="nucleotide sequence ID" value="NZ_BAUV01000025.1"/>
</dbReference>
<accession>W4QWC0</accession>
<gene>
    <name evidence="5" type="ORF">JCM9157_3074</name>
</gene>
<name>W4QWC0_HALA3</name>
<dbReference type="Pfam" id="PF00535">
    <property type="entry name" value="Glycos_transf_2"/>
    <property type="match status" value="1"/>
</dbReference>
<keyword evidence="3" id="KW-0808">Transferase</keyword>
<dbReference type="eggNOG" id="COG1216">
    <property type="taxonomic scope" value="Bacteria"/>
</dbReference>
<dbReference type="EMBL" id="BAUV01000025">
    <property type="protein sequence ID" value="GAE35933.1"/>
    <property type="molecule type" value="Genomic_DNA"/>
</dbReference>
<evidence type="ECO:0000313" key="5">
    <source>
        <dbReference type="EMBL" id="GAE35933.1"/>
    </source>
</evidence>
<evidence type="ECO:0000259" key="4">
    <source>
        <dbReference type="Pfam" id="PF00535"/>
    </source>
</evidence>
<sequence length="313" mass="36555">MIPKISIIVPVYNVELFLHKCIISILSQTFKDFELILINDGSTDKSGEICDVYSQKDSRIKVIHKKNEGQSSARNKGLEIARGDYIGFVDSDDWIEQDMYKTLYESSIKANADIAVIGFREVNEKGNVLSEYLPQNLLLGEILKKAYPWNKIFKRDLFFSNNLNFIEGRYYEDLELIPRLFVHSKKTIGLDSVGYNYLKRVGATTSARDSKILDNLWAYTNIKDYLIKMELYDTYQEEFEKGLLYFKEYYSNILYDYPTTFLLRNSNRIINDFNKIGGLGIREYISFTYRHLNFCIKRLGYKSLMKLKGTLNT</sequence>
<dbReference type="GO" id="GO:0016757">
    <property type="term" value="F:glycosyltransferase activity"/>
    <property type="evidence" value="ECO:0007669"/>
    <property type="project" value="UniProtKB-KW"/>
</dbReference>
<reference evidence="5 6" key="1">
    <citation type="journal article" date="2014" name="Genome Announc.">
        <title>Draft Genome Sequences of Three Alkaliphilic Bacillus Strains, Bacillus wakoensis JCM 9140T, Bacillus akibai JCM 9157T, and Bacillus hemicellulosilyticus JCM 9152T.</title>
        <authorList>
            <person name="Yuki M."/>
            <person name="Oshima K."/>
            <person name="Suda W."/>
            <person name="Oshida Y."/>
            <person name="Kitamura K."/>
            <person name="Iida T."/>
            <person name="Hattori M."/>
            <person name="Ohkuma M."/>
        </authorList>
    </citation>
    <scope>NUCLEOTIDE SEQUENCE [LARGE SCALE GENOMIC DNA]</scope>
    <source>
        <strain evidence="5 6">JCM 9157</strain>
    </source>
</reference>
<keyword evidence="2" id="KW-0328">Glycosyltransferase</keyword>
<comment type="caution">
    <text evidence="5">The sequence shown here is derived from an EMBL/GenBank/DDBJ whole genome shotgun (WGS) entry which is preliminary data.</text>
</comment>
<dbReference type="CDD" id="cd00761">
    <property type="entry name" value="Glyco_tranf_GTA_type"/>
    <property type="match status" value="1"/>
</dbReference>
<dbReference type="SUPFAM" id="SSF53448">
    <property type="entry name" value="Nucleotide-diphospho-sugar transferases"/>
    <property type="match status" value="1"/>
</dbReference>
<organism evidence="5 6">
    <name type="scientific">Halalkalibacter akibai (strain ATCC 43226 / DSM 21942 / CIP 109018 / JCM 9157 / 1139)</name>
    <name type="common">Bacillus akibai</name>
    <dbReference type="NCBI Taxonomy" id="1236973"/>
    <lineage>
        <taxon>Bacteria</taxon>
        <taxon>Bacillati</taxon>
        <taxon>Bacillota</taxon>
        <taxon>Bacilli</taxon>
        <taxon>Bacillales</taxon>
        <taxon>Bacillaceae</taxon>
        <taxon>Halalkalibacter</taxon>
    </lineage>
</organism>
<protein>
    <submittedName>
        <fullName evidence="5">Capsular polysaccharide biosynthesis protein</fullName>
    </submittedName>
</protein>
<evidence type="ECO:0000256" key="2">
    <source>
        <dbReference type="ARBA" id="ARBA00022676"/>
    </source>
</evidence>
<dbReference type="AlphaFoldDB" id="W4QWC0"/>
<keyword evidence="6" id="KW-1185">Reference proteome</keyword>
<evidence type="ECO:0000256" key="1">
    <source>
        <dbReference type="ARBA" id="ARBA00006739"/>
    </source>
</evidence>
<dbReference type="InterPro" id="IPR029044">
    <property type="entry name" value="Nucleotide-diphossugar_trans"/>
</dbReference>
<dbReference type="Gene3D" id="3.90.550.10">
    <property type="entry name" value="Spore Coat Polysaccharide Biosynthesis Protein SpsA, Chain A"/>
    <property type="match status" value="1"/>
</dbReference>
<dbReference type="InterPro" id="IPR001173">
    <property type="entry name" value="Glyco_trans_2-like"/>
</dbReference>